<dbReference type="EMBL" id="UZAK01035161">
    <property type="protein sequence ID" value="VDP48995.1"/>
    <property type="molecule type" value="Genomic_DNA"/>
</dbReference>
<proteinExistence type="predicted"/>
<dbReference type="WBParaSite" id="SCUD_0001250201-mRNA-1">
    <property type="protein sequence ID" value="SCUD_0001250201-mRNA-1"/>
    <property type="gene ID" value="SCUD_0001250201"/>
</dbReference>
<accession>A0A183KBW1</accession>
<reference evidence="1 2" key="2">
    <citation type="submission" date="2018-11" db="EMBL/GenBank/DDBJ databases">
        <authorList>
            <consortium name="Pathogen Informatics"/>
        </authorList>
    </citation>
    <scope>NUCLEOTIDE SEQUENCE [LARGE SCALE GENOMIC DNA]</scope>
    <source>
        <strain evidence="1">Dakar</strain>
        <strain evidence="2">Dakar, Senegal</strain>
    </source>
</reference>
<evidence type="ECO:0000313" key="2">
    <source>
        <dbReference type="Proteomes" id="UP000279833"/>
    </source>
</evidence>
<keyword evidence="2" id="KW-1185">Reference proteome</keyword>
<evidence type="ECO:0000313" key="3">
    <source>
        <dbReference type="WBParaSite" id="SCUD_0001250201-mRNA-1"/>
    </source>
</evidence>
<name>A0A183KBW1_9TREM</name>
<organism evidence="3">
    <name type="scientific">Schistosoma curassoni</name>
    <dbReference type="NCBI Taxonomy" id="6186"/>
    <lineage>
        <taxon>Eukaryota</taxon>
        <taxon>Metazoa</taxon>
        <taxon>Spiralia</taxon>
        <taxon>Lophotrochozoa</taxon>
        <taxon>Platyhelminthes</taxon>
        <taxon>Trematoda</taxon>
        <taxon>Digenea</taxon>
        <taxon>Strigeidida</taxon>
        <taxon>Schistosomatoidea</taxon>
        <taxon>Schistosomatidae</taxon>
        <taxon>Schistosoma</taxon>
    </lineage>
</organism>
<protein>
    <submittedName>
        <fullName evidence="3">Transposase</fullName>
    </submittedName>
</protein>
<gene>
    <name evidence="1" type="ORF">SCUD_LOCUS12498</name>
</gene>
<dbReference type="Proteomes" id="UP000279833">
    <property type="component" value="Unassembled WGS sequence"/>
</dbReference>
<evidence type="ECO:0000313" key="1">
    <source>
        <dbReference type="EMBL" id="VDP48995.1"/>
    </source>
</evidence>
<sequence>MVRSRKDLRVTVGHDLKTTAPCRKVAAKEFRTHWALKWTFAKLDTTMFTTVFTSLVRTKLENPVQAASACLKDDSGVVEKMKRSATRASQELRGLPYIWTSLLCPIAD</sequence>
<dbReference type="AlphaFoldDB" id="A0A183KBW1"/>
<reference evidence="3" key="1">
    <citation type="submission" date="2016-06" db="UniProtKB">
        <authorList>
            <consortium name="WormBaseParasite"/>
        </authorList>
    </citation>
    <scope>IDENTIFICATION</scope>
</reference>